<dbReference type="GO" id="GO:0016740">
    <property type="term" value="F:transferase activity"/>
    <property type="evidence" value="ECO:0007669"/>
    <property type="project" value="UniProtKB-KW"/>
</dbReference>
<dbReference type="EMBL" id="AGSN01000174">
    <property type="protein sequence ID" value="EHH09266.1"/>
    <property type="molecule type" value="Genomic_DNA"/>
</dbReference>
<dbReference type="InterPro" id="IPR017598">
    <property type="entry name" value="SulphurTrfase_DndC"/>
</dbReference>
<dbReference type="InterPro" id="IPR002500">
    <property type="entry name" value="PAPS_reduct_dom"/>
</dbReference>
<dbReference type="Proteomes" id="UP000002949">
    <property type="component" value="Unassembled WGS sequence"/>
</dbReference>
<evidence type="ECO:0000259" key="1">
    <source>
        <dbReference type="Pfam" id="PF01507"/>
    </source>
</evidence>
<organism evidence="2 3">
    <name type="scientific">Mesorhizobium amorphae CCNWGS0123</name>
    <dbReference type="NCBI Taxonomy" id="1082933"/>
    <lineage>
        <taxon>Bacteria</taxon>
        <taxon>Pseudomonadati</taxon>
        <taxon>Pseudomonadota</taxon>
        <taxon>Alphaproteobacteria</taxon>
        <taxon>Hyphomicrobiales</taxon>
        <taxon>Phyllobacteriaceae</taxon>
        <taxon>Mesorhizobium</taxon>
    </lineage>
</organism>
<dbReference type="NCBIfam" id="TIGR03183">
    <property type="entry name" value="DNA_S_dndC"/>
    <property type="match status" value="1"/>
</dbReference>
<protein>
    <submittedName>
        <fullName evidence="2">3'-phosphoadenosine 5'-phosphosulfate sulfotransferase</fullName>
    </submittedName>
</protein>
<dbReference type="AlphaFoldDB" id="G6YG85"/>
<dbReference type="Gene3D" id="3.40.50.620">
    <property type="entry name" value="HUPs"/>
    <property type="match status" value="1"/>
</dbReference>
<dbReference type="SUPFAM" id="SSF52402">
    <property type="entry name" value="Adenine nucleotide alpha hydrolases-like"/>
    <property type="match status" value="1"/>
</dbReference>
<sequence>MIASSGPIASNVDMSLGAKLGGIMSQLKDEYLHEHSTPWIIGFSGGKDSTLLAQLVLEMLLSLPPRRRNRTVHVVANDTLVESPVIARHLDQVLERIRKAIMPLRLPVVVAKTVPEVDQTFWVNLIGRGYPSPSRVFRWCTDRMKIAPTTTYIKSQVAESGEAILLLGVRRTESTQRARSVERYDNGERLNPHNSLQNCFVFKPIVELTTDEVWQTLLQSSPPWGGTHRELVTMYRNAGGGECPLVTDKSEAPSCGTASSRFGCWTCTVVEKDKSAESFIEAGYGDLEPLLEFRDWLKAIREDGSKRSATRRNGTLNFVGEGRLIPGPFTLDARREILDRLLAIQEEVGIGLISTEEIGAIRKIWAEDTVLLLEQEHA</sequence>
<dbReference type="eggNOG" id="COG0175">
    <property type="taxonomic scope" value="Bacteria"/>
</dbReference>
<feature type="domain" description="Phosphoadenosine phosphosulphate reductase" evidence="1">
    <location>
        <begin position="41"/>
        <end position="268"/>
    </location>
</feature>
<dbReference type="OrthoDB" id="9774475at2"/>
<dbReference type="InterPro" id="IPR050128">
    <property type="entry name" value="Sulfate_adenylyltrnsfr_sub2"/>
</dbReference>
<keyword evidence="3" id="KW-1185">Reference proteome</keyword>
<dbReference type="InterPro" id="IPR014729">
    <property type="entry name" value="Rossmann-like_a/b/a_fold"/>
</dbReference>
<dbReference type="PANTHER" id="PTHR43196:SF2">
    <property type="entry name" value="PHOSPHOADENOSINE PHOSPHOSULFATE REDUCTASE"/>
    <property type="match status" value="1"/>
</dbReference>
<accession>G6YG85</accession>
<gene>
    <name evidence="2" type="ORF">MEA186_24967</name>
</gene>
<keyword evidence="2" id="KW-0808">Transferase</keyword>
<evidence type="ECO:0000313" key="3">
    <source>
        <dbReference type="Proteomes" id="UP000002949"/>
    </source>
</evidence>
<reference evidence="2 3" key="1">
    <citation type="journal article" date="2012" name="J. Bacteriol.">
        <title>Draft Genome Sequence of Plant Growth-Promoting Rhizobium Mesorhizobium amorphae, Isolated from Zinc-Lead Mine Tailings.</title>
        <authorList>
            <person name="Hao X."/>
            <person name="Lin Y."/>
            <person name="Johnstone L."/>
            <person name="Baltrus D.A."/>
            <person name="Miller S.J."/>
            <person name="Wei G."/>
            <person name="Rensing C."/>
        </authorList>
    </citation>
    <scope>NUCLEOTIDE SEQUENCE [LARGE SCALE GENOMIC DNA]</scope>
    <source>
        <strain evidence="2 3">CCNWGS0123</strain>
    </source>
</reference>
<proteinExistence type="predicted"/>
<name>G6YG85_9HYPH</name>
<dbReference type="PATRIC" id="fig|1082933.3.peg.4842"/>
<dbReference type="Pfam" id="PF01507">
    <property type="entry name" value="PAPS_reduct"/>
    <property type="match status" value="1"/>
</dbReference>
<dbReference type="PANTHER" id="PTHR43196">
    <property type="entry name" value="SULFATE ADENYLYLTRANSFERASE SUBUNIT 2"/>
    <property type="match status" value="1"/>
</dbReference>
<evidence type="ECO:0000313" key="2">
    <source>
        <dbReference type="EMBL" id="EHH09266.1"/>
    </source>
</evidence>